<organism evidence="4 5">
    <name type="scientific">Paenibacillus baimaensis</name>
    <dbReference type="NCBI Taxonomy" id="2982185"/>
    <lineage>
        <taxon>Bacteria</taxon>
        <taxon>Bacillati</taxon>
        <taxon>Bacillota</taxon>
        <taxon>Bacilli</taxon>
        <taxon>Bacillales</taxon>
        <taxon>Paenibacillaceae</taxon>
        <taxon>Paenibacillus</taxon>
    </lineage>
</organism>
<evidence type="ECO:0000259" key="3">
    <source>
        <dbReference type="PROSITE" id="PS50977"/>
    </source>
</evidence>
<evidence type="ECO:0000256" key="2">
    <source>
        <dbReference type="PROSITE-ProRule" id="PRU00335"/>
    </source>
</evidence>
<comment type="caution">
    <text evidence="4">The sequence shown here is derived from an EMBL/GenBank/DDBJ whole genome shotgun (WGS) entry which is preliminary data.</text>
</comment>
<dbReference type="InterPro" id="IPR039532">
    <property type="entry name" value="TetR_C_Firmicutes"/>
</dbReference>
<dbReference type="InterPro" id="IPR001647">
    <property type="entry name" value="HTH_TetR"/>
</dbReference>
<proteinExistence type="predicted"/>
<dbReference type="PANTHER" id="PTHR43479:SF23">
    <property type="entry name" value="HTH TETR-TYPE DOMAIN-CONTAINING PROTEIN"/>
    <property type="match status" value="1"/>
</dbReference>
<feature type="domain" description="HTH tetR-type" evidence="3">
    <location>
        <begin position="9"/>
        <end position="69"/>
    </location>
</feature>
<feature type="DNA-binding region" description="H-T-H motif" evidence="2">
    <location>
        <begin position="32"/>
        <end position="51"/>
    </location>
</feature>
<dbReference type="PROSITE" id="PS50977">
    <property type="entry name" value="HTH_TETR_2"/>
    <property type="match status" value="1"/>
</dbReference>
<gene>
    <name evidence="4" type="ORF">OB236_06810</name>
</gene>
<dbReference type="Pfam" id="PF00440">
    <property type="entry name" value="TetR_N"/>
    <property type="match status" value="1"/>
</dbReference>
<dbReference type="InterPro" id="IPR009057">
    <property type="entry name" value="Homeodomain-like_sf"/>
</dbReference>
<evidence type="ECO:0000313" key="5">
    <source>
        <dbReference type="Proteomes" id="UP001652445"/>
    </source>
</evidence>
<evidence type="ECO:0000313" key="4">
    <source>
        <dbReference type="EMBL" id="MCU6791837.1"/>
    </source>
</evidence>
<name>A0ABT2UB41_9BACL</name>
<reference evidence="4 5" key="1">
    <citation type="submission" date="2022-09" db="EMBL/GenBank/DDBJ databases">
        <authorList>
            <person name="Han X.L."/>
            <person name="Wang Q."/>
            <person name="Lu T."/>
        </authorList>
    </citation>
    <scope>NUCLEOTIDE SEQUENCE [LARGE SCALE GENOMIC DNA]</scope>
    <source>
        <strain evidence="4 5">WQ 127069</strain>
    </source>
</reference>
<accession>A0ABT2UB41</accession>
<dbReference type="Proteomes" id="UP001652445">
    <property type="component" value="Unassembled WGS sequence"/>
</dbReference>
<dbReference type="EMBL" id="JAOQIO010000015">
    <property type="protein sequence ID" value="MCU6791837.1"/>
    <property type="molecule type" value="Genomic_DNA"/>
</dbReference>
<dbReference type="InterPro" id="IPR050624">
    <property type="entry name" value="HTH-type_Tx_Regulator"/>
</dbReference>
<dbReference type="SUPFAM" id="SSF46689">
    <property type="entry name" value="Homeodomain-like"/>
    <property type="match status" value="1"/>
</dbReference>
<keyword evidence="5" id="KW-1185">Reference proteome</keyword>
<sequence length="192" mass="22426">MSKMDRRIRKSQEAMKTAVIELMIEKNFDQITIQDISDRADVSRRTIYLHYTDKFDLLDKLIEEHIDELRELCDSAGNDADYMEAVLLWFKYFESHYLFFSAMLASKGGSFFRNRFLEFFLQELKKKENDMPEGNNQGLTDGEDIDIQFLGAAIVGVMEWWFKNGKPHAPSFMAQRLGSLLERNLEADFPLA</sequence>
<protein>
    <submittedName>
        <fullName evidence="4">TetR/AcrR family transcriptional regulator</fullName>
    </submittedName>
</protein>
<dbReference type="PANTHER" id="PTHR43479">
    <property type="entry name" value="ACREF/ENVCD OPERON REPRESSOR-RELATED"/>
    <property type="match status" value="1"/>
</dbReference>
<evidence type="ECO:0000256" key="1">
    <source>
        <dbReference type="ARBA" id="ARBA00023125"/>
    </source>
</evidence>
<dbReference type="Pfam" id="PF14278">
    <property type="entry name" value="TetR_C_8"/>
    <property type="match status" value="1"/>
</dbReference>
<keyword evidence="1 2" id="KW-0238">DNA-binding</keyword>
<dbReference type="Gene3D" id="1.10.357.10">
    <property type="entry name" value="Tetracycline Repressor, domain 2"/>
    <property type="match status" value="1"/>
</dbReference>
<dbReference type="RefSeq" id="WP_262683313.1">
    <property type="nucleotide sequence ID" value="NZ_JAOQIO010000015.1"/>
</dbReference>